<proteinExistence type="predicted"/>
<sequence>MGTHVQRPLQLSLCGNAPVLRLEAARRSEGEGIHNMPQNAGKPRSIRLNRLSNQVFVAQIREPHQRAGTCEVSHTIMVPTGEDCLGYGIGACVAREGVYDVQIIIFPSQRRFLDQERPMRPIIRLGLAATPDGTNDFRRRVLNTKHMLWRRSIDDPDWCCRDWVLCILYAELDHHTFPHDRLWKSLMYLNSSI</sequence>
<dbReference type="EMBL" id="VDEP01000338">
    <property type="protein sequence ID" value="KAA1102428.1"/>
    <property type="molecule type" value="Genomic_DNA"/>
</dbReference>
<gene>
    <name evidence="1" type="ORF">PGTUg99_034381</name>
</gene>
<protein>
    <submittedName>
        <fullName evidence="1">Uncharacterized protein</fullName>
    </submittedName>
</protein>
<dbReference type="AlphaFoldDB" id="A0A5B0PPH5"/>
<evidence type="ECO:0000313" key="1">
    <source>
        <dbReference type="EMBL" id="KAA1102428.1"/>
    </source>
</evidence>
<dbReference type="Proteomes" id="UP000325313">
    <property type="component" value="Unassembled WGS sequence"/>
</dbReference>
<organism evidence="1 2">
    <name type="scientific">Puccinia graminis f. sp. tritici</name>
    <dbReference type="NCBI Taxonomy" id="56615"/>
    <lineage>
        <taxon>Eukaryota</taxon>
        <taxon>Fungi</taxon>
        <taxon>Dikarya</taxon>
        <taxon>Basidiomycota</taxon>
        <taxon>Pucciniomycotina</taxon>
        <taxon>Pucciniomycetes</taxon>
        <taxon>Pucciniales</taxon>
        <taxon>Pucciniaceae</taxon>
        <taxon>Puccinia</taxon>
    </lineage>
</organism>
<accession>A0A5B0PPH5</accession>
<reference evidence="1 2" key="1">
    <citation type="submission" date="2019-05" db="EMBL/GenBank/DDBJ databases">
        <title>Emergence of the Ug99 lineage of the wheat stem rust pathogen through somatic hybridization.</title>
        <authorList>
            <person name="Li F."/>
            <person name="Upadhyaya N.M."/>
            <person name="Sperschneider J."/>
            <person name="Matny O."/>
            <person name="Nguyen-Phuc H."/>
            <person name="Mago R."/>
            <person name="Raley C."/>
            <person name="Miller M.E."/>
            <person name="Silverstein K.A.T."/>
            <person name="Henningsen E."/>
            <person name="Hirsch C.D."/>
            <person name="Visser B."/>
            <person name="Pretorius Z.A."/>
            <person name="Steffenson B.J."/>
            <person name="Schwessinger B."/>
            <person name="Dodds P.N."/>
            <person name="Figueroa M."/>
        </authorList>
    </citation>
    <scope>NUCLEOTIDE SEQUENCE [LARGE SCALE GENOMIC DNA]</scope>
    <source>
        <strain evidence="1 2">Ug99</strain>
    </source>
</reference>
<name>A0A5B0PPH5_PUCGR</name>
<comment type="caution">
    <text evidence="1">The sequence shown here is derived from an EMBL/GenBank/DDBJ whole genome shotgun (WGS) entry which is preliminary data.</text>
</comment>
<evidence type="ECO:0000313" key="2">
    <source>
        <dbReference type="Proteomes" id="UP000325313"/>
    </source>
</evidence>